<proteinExistence type="predicted"/>
<feature type="transmembrane region" description="Helical" evidence="1">
    <location>
        <begin position="40"/>
        <end position="57"/>
    </location>
</feature>
<dbReference type="EMBL" id="CAJRAU010000005">
    <property type="protein sequence ID" value="CAG5071806.1"/>
    <property type="molecule type" value="Genomic_DNA"/>
</dbReference>
<comment type="caution">
    <text evidence="2">The sequence shown here is derived from an EMBL/GenBank/DDBJ whole genome shotgun (WGS) entry which is preliminary data.</text>
</comment>
<gene>
    <name evidence="2" type="ORF">DYBT9623_03791</name>
</gene>
<name>A0ABN7RAN6_9BACT</name>
<keyword evidence="1" id="KW-0812">Transmembrane</keyword>
<evidence type="ECO:0000313" key="2">
    <source>
        <dbReference type="EMBL" id="CAG5071806.1"/>
    </source>
</evidence>
<evidence type="ECO:0000313" key="3">
    <source>
        <dbReference type="Proteomes" id="UP000679725"/>
    </source>
</evidence>
<organism evidence="2 3">
    <name type="scientific">Dyadobacter linearis</name>
    <dbReference type="NCBI Taxonomy" id="2823330"/>
    <lineage>
        <taxon>Bacteria</taxon>
        <taxon>Pseudomonadati</taxon>
        <taxon>Bacteroidota</taxon>
        <taxon>Cytophagia</taxon>
        <taxon>Cytophagales</taxon>
        <taxon>Spirosomataceae</taxon>
        <taxon>Dyadobacter</taxon>
    </lineage>
</organism>
<keyword evidence="1" id="KW-0472">Membrane</keyword>
<evidence type="ECO:0000256" key="1">
    <source>
        <dbReference type="SAM" id="Phobius"/>
    </source>
</evidence>
<dbReference type="Proteomes" id="UP000679725">
    <property type="component" value="Unassembled WGS sequence"/>
</dbReference>
<reference evidence="2 3" key="1">
    <citation type="submission" date="2021-04" db="EMBL/GenBank/DDBJ databases">
        <authorList>
            <person name="Rodrigo-Torres L."/>
            <person name="Arahal R. D."/>
            <person name="Lucena T."/>
        </authorList>
    </citation>
    <scope>NUCLEOTIDE SEQUENCE [LARGE SCALE GENOMIC DNA]</scope>
    <source>
        <strain evidence="2 3">CECT 9623</strain>
    </source>
</reference>
<keyword evidence="1" id="KW-1133">Transmembrane helix</keyword>
<sequence length="58" mass="7028">MKDLIGQRISPHQISEQQEMGKFNDFFKSLDRQKYPFIDGLYYLFMIVFLLVLFLFFA</sequence>
<protein>
    <submittedName>
        <fullName evidence="2">Uncharacterized protein</fullName>
    </submittedName>
</protein>
<accession>A0ABN7RAN6</accession>
<keyword evidence="3" id="KW-1185">Reference proteome</keyword>